<dbReference type="EMBL" id="CAJGYO010000013">
    <property type="protein sequence ID" value="CAD6265535.1"/>
    <property type="molecule type" value="Genomic_DNA"/>
</dbReference>
<name>A0A811R613_9POAL</name>
<accession>A0A811R613</accession>
<dbReference type="OrthoDB" id="5792673at2759"/>
<organism evidence="1 2">
    <name type="scientific">Miscanthus lutarioriparius</name>
    <dbReference type="NCBI Taxonomy" id="422564"/>
    <lineage>
        <taxon>Eukaryota</taxon>
        <taxon>Viridiplantae</taxon>
        <taxon>Streptophyta</taxon>
        <taxon>Embryophyta</taxon>
        <taxon>Tracheophyta</taxon>
        <taxon>Spermatophyta</taxon>
        <taxon>Magnoliopsida</taxon>
        <taxon>Liliopsida</taxon>
        <taxon>Poales</taxon>
        <taxon>Poaceae</taxon>
        <taxon>PACMAD clade</taxon>
        <taxon>Panicoideae</taxon>
        <taxon>Andropogonodae</taxon>
        <taxon>Andropogoneae</taxon>
        <taxon>Saccharinae</taxon>
        <taxon>Miscanthus</taxon>
    </lineage>
</organism>
<dbReference type="Proteomes" id="UP000604825">
    <property type="component" value="Unassembled WGS sequence"/>
</dbReference>
<comment type="caution">
    <text evidence="1">The sequence shown here is derived from an EMBL/GenBank/DDBJ whole genome shotgun (WGS) entry which is preliminary data.</text>
</comment>
<protein>
    <submittedName>
        <fullName evidence="1">Uncharacterized protein</fullName>
    </submittedName>
</protein>
<reference evidence="1" key="1">
    <citation type="submission" date="2020-10" db="EMBL/GenBank/DDBJ databases">
        <authorList>
            <person name="Han B."/>
            <person name="Lu T."/>
            <person name="Zhao Q."/>
            <person name="Huang X."/>
            <person name="Zhao Y."/>
        </authorList>
    </citation>
    <scope>NUCLEOTIDE SEQUENCE</scope>
</reference>
<proteinExistence type="predicted"/>
<evidence type="ECO:0000313" key="1">
    <source>
        <dbReference type="EMBL" id="CAD6265535.1"/>
    </source>
</evidence>
<evidence type="ECO:0000313" key="2">
    <source>
        <dbReference type="Proteomes" id="UP000604825"/>
    </source>
</evidence>
<gene>
    <name evidence="1" type="ORF">NCGR_LOCUS48840</name>
</gene>
<sequence>MEFEVRPGPHVSSSVTLHEATACRHGASVTAISPLEVYASHTSGGERIGNRWLCEETRSSAVPASVANVTNKLGGSSCNVVAAESLAQGLSKEGHRSDSVSDCAALDTTSSDFAAGGALMRKKVMHTARKSVKPPRLIQKSLLHTQCRPSSMEIERKTELAWSVDMNDIEDTGVFTKDRAIQDPMSANKSPWTNGKEAAFFGPKKRVSKKQLMNKRRVTVKGPASACALDDKEDSILEDSEIFKALAAHETKFEYGPQSADARS</sequence>
<dbReference type="AlphaFoldDB" id="A0A811R613"/>
<keyword evidence="2" id="KW-1185">Reference proteome</keyword>